<dbReference type="InterPro" id="IPR031730">
    <property type="entry name" value="Carbam_trans_C"/>
</dbReference>
<dbReference type="InterPro" id="IPR051338">
    <property type="entry name" value="NodU/CmcH_Carbamoyltrnsfr"/>
</dbReference>
<evidence type="ECO:0000259" key="3">
    <source>
        <dbReference type="Pfam" id="PF16861"/>
    </source>
</evidence>
<dbReference type="PANTHER" id="PTHR34847">
    <property type="entry name" value="NODULATION PROTEIN U"/>
    <property type="match status" value="1"/>
</dbReference>
<dbReference type="Gene3D" id="3.90.870.20">
    <property type="entry name" value="Carbamoyltransferase, C-terminal domain"/>
    <property type="match status" value="1"/>
</dbReference>
<dbReference type="InterPro" id="IPR038152">
    <property type="entry name" value="Carbam_trans_C_sf"/>
</dbReference>
<evidence type="ECO:0000313" key="4">
    <source>
        <dbReference type="EMBL" id="KKM07510.1"/>
    </source>
</evidence>
<dbReference type="Pfam" id="PF16861">
    <property type="entry name" value="Carbam_trans_C"/>
    <property type="match status" value="1"/>
</dbReference>
<reference evidence="4" key="1">
    <citation type="journal article" date="2015" name="Nature">
        <title>Complex archaea that bridge the gap between prokaryotes and eukaryotes.</title>
        <authorList>
            <person name="Spang A."/>
            <person name="Saw J.H."/>
            <person name="Jorgensen S.L."/>
            <person name="Zaremba-Niedzwiedzka K."/>
            <person name="Martijn J."/>
            <person name="Lind A.E."/>
            <person name="van Eijk R."/>
            <person name="Schleper C."/>
            <person name="Guy L."/>
            <person name="Ettema T.J."/>
        </authorList>
    </citation>
    <scope>NUCLEOTIDE SEQUENCE</scope>
</reference>
<gene>
    <name evidence="4" type="ORF">LCGC14_1733250</name>
</gene>
<feature type="non-terminal residue" evidence="4">
    <location>
        <position position="517"/>
    </location>
</feature>
<dbReference type="EMBL" id="LAZR01015756">
    <property type="protein sequence ID" value="KKM07510.1"/>
    <property type="molecule type" value="Genomic_DNA"/>
</dbReference>
<feature type="domain" description="Carbamoyltransferase C-terminal" evidence="3">
    <location>
        <begin position="347"/>
        <end position="516"/>
    </location>
</feature>
<dbReference type="SUPFAM" id="SSF53067">
    <property type="entry name" value="Actin-like ATPase domain"/>
    <property type="match status" value="1"/>
</dbReference>
<dbReference type="InterPro" id="IPR003696">
    <property type="entry name" value="Carbtransf_dom"/>
</dbReference>
<dbReference type="Pfam" id="PF02543">
    <property type="entry name" value="Carbam_trans_N"/>
    <property type="match status" value="1"/>
</dbReference>
<accession>A0A0F9H8X4</accession>
<proteinExistence type="inferred from homology"/>
<protein>
    <recommendedName>
        <fullName evidence="5">Carbamoyltransferase domain-containing protein</fullName>
    </recommendedName>
</protein>
<dbReference type="GO" id="GO:0003824">
    <property type="term" value="F:catalytic activity"/>
    <property type="evidence" value="ECO:0007669"/>
    <property type="project" value="InterPro"/>
</dbReference>
<comment type="similarity">
    <text evidence="1">Belongs to the NodU/CmcH family.</text>
</comment>
<comment type="caution">
    <text evidence="4">The sequence shown here is derived from an EMBL/GenBank/DDBJ whole genome shotgun (WGS) entry which is preliminary data.</text>
</comment>
<evidence type="ECO:0000259" key="2">
    <source>
        <dbReference type="Pfam" id="PF02543"/>
    </source>
</evidence>
<sequence length="517" mass="58533">MTKYFMGISALHHDSAAALINQDGNILCVSQEERRTNVKNDKSWPQKSIDWCIKDAQLQGHDVTKENIEYGYYEKPGLKFFRRAYANPLKIIHYFKEACIPEQKLRNYKALSHHKAHAIAGCATAPFSKGIYLTVDAIGEWNTTTWGTFDHKTGIKQEGKINYPHSLGILYSAFTRWLGLKPNEDEYIVMGAAAYGEPTKVAEIWKFIKINKDGTFTLTKNIHRGVEQYLGHDVPIADWYDWCASIQQVCEEVMLGLAGMLYKRYGNANLVLGGGVALNCVCNTKIQNEYFKNIWILPSPGDSGNALGAAAYVAGLNKLNWNTPFLGADIDLQSQPTSKLIRDVVGRLERGEIVGWIQGREEFGPRALGHRSLLADPRRTDIKDKVNEIKRRQEFRPFAPAVLEEKAYSYFDVKHIPINVFLGKPCTRRYMQFVDRVRDPESLPAITHVDGTARIQTVPKSTDPFRRLLEHWEKTTGCAVLLNTSLNIKGHPILSDRKDAMKMFLDEPMDALVIGNR</sequence>
<name>A0A0F9H8X4_9ZZZZ</name>
<evidence type="ECO:0000256" key="1">
    <source>
        <dbReference type="ARBA" id="ARBA00006129"/>
    </source>
</evidence>
<dbReference type="Gene3D" id="3.30.420.40">
    <property type="match status" value="2"/>
</dbReference>
<dbReference type="InterPro" id="IPR043129">
    <property type="entry name" value="ATPase_NBD"/>
</dbReference>
<dbReference type="PANTHER" id="PTHR34847:SF1">
    <property type="entry name" value="NODULATION PROTEIN U"/>
    <property type="match status" value="1"/>
</dbReference>
<dbReference type="AlphaFoldDB" id="A0A0F9H8X4"/>
<evidence type="ECO:0008006" key="5">
    <source>
        <dbReference type="Google" id="ProtNLM"/>
    </source>
</evidence>
<feature type="domain" description="Carbamoyltransferase" evidence="2">
    <location>
        <begin position="6"/>
        <end position="310"/>
    </location>
</feature>
<dbReference type="CDD" id="cd24098">
    <property type="entry name" value="ASKHA_NBD_TobZ_N"/>
    <property type="match status" value="1"/>
</dbReference>
<organism evidence="4">
    <name type="scientific">marine sediment metagenome</name>
    <dbReference type="NCBI Taxonomy" id="412755"/>
    <lineage>
        <taxon>unclassified sequences</taxon>
        <taxon>metagenomes</taxon>
        <taxon>ecological metagenomes</taxon>
    </lineage>
</organism>